<dbReference type="RefSeq" id="WP_343891850.1">
    <property type="nucleotide sequence ID" value="NZ_BAAAEH010000047.1"/>
</dbReference>
<gene>
    <name evidence="6" type="ORF">ABC974_06135</name>
</gene>
<dbReference type="SUPFAM" id="SSF47473">
    <property type="entry name" value="EF-hand"/>
    <property type="match status" value="1"/>
</dbReference>
<dbReference type="Pfam" id="PF13202">
    <property type="entry name" value="EF-hand_5"/>
    <property type="match status" value="4"/>
</dbReference>
<feature type="domain" description="EF-hand" evidence="5">
    <location>
        <begin position="56"/>
        <end position="91"/>
    </location>
</feature>
<proteinExistence type="predicted"/>
<organism evidence="6 7">
    <name type="scientific">Sphingomonas oligophenolica</name>
    <dbReference type="NCBI Taxonomy" id="301154"/>
    <lineage>
        <taxon>Bacteria</taxon>
        <taxon>Pseudomonadati</taxon>
        <taxon>Pseudomonadota</taxon>
        <taxon>Alphaproteobacteria</taxon>
        <taxon>Sphingomonadales</taxon>
        <taxon>Sphingomonadaceae</taxon>
        <taxon>Sphingomonas</taxon>
    </lineage>
</organism>
<feature type="compositionally biased region" description="Gly residues" evidence="3">
    <location>
        <begin position="30"/>
        <end position="39"/>
    </location>
</feature>
<evidence type="ECO:0000256" key="4">
    <source>
        <dbReference type="SAM" id="SignalP"/>
    </source>
</evidence>
<evidence type="ECO:0000313" key="6">
    <source>
        <dbReference type="EMBL" id="MEN2789196.1"/>
    </source>
</evidence>
<evidence type="ECO:0000313" key="7">
    <source>
        <dbReference type="Proteomes" id="UP001419910"/>
    </source>
</evidence>
<feature type="chain" id="PRO_5045806534" evidence="4">
    <location>
        <begin position="22"/>
        <end position="138"/>
    </location>
</feature>
<keyword evidence="2" id="KW-0677">Repeat</keyword>
<accession>A0ABU9Y055</accession>
<dbReference type="Proteomes" id="UP001419910">
    <property type="component" value="Unassembled WGS sequence"/>
</dbReference>
<dbReference type="PANTHER" id="PTHR10827:SF98">
    <property type="entry name" value="45 KDA CALCIUM-BINDING PROTEIN"/>
    <property type="match status" value="1"/>
</dbReference>
<sequence length="138" mass="14022">MRKLFLAAAFAGTMTGAAALAGQAAPAGQGAPGGNGRGGMMMRADTNGDGKISQAEFTAMMDQRFARLDKNGDGFITADEVSDMPGRGPGGGVMAADTNHDGKVSHAEFTALATARFAKLDVNGDGQVTPDEMSAPRN</sequence>
<protein>
    <submittedName>
        <fullName evidence="6">EF-hand domain-containing protein</fullName>
    </submittedName>
</protein>
<keyword evidence="1" id="KW-0479">Metal-binding</keyword>
<evidence type="ECO:0000259" key="5">
    <source>
        <dbReference type="PROSITE" id="PS50222"/>
    </source>
</evidence>
<dbReference type="InterPro" id="IPR002048">
    <property type="entry name" value="EF_hand_dom"/>
</dbReference>
<dbReference type="Gene3D" id="1.10.238.10">
    <property type="entry name" value="EF-hand"/>
    <property type="match status" value="2"/>
</dbReference>
<name>A0ABU9Y055_9SPHN</name>
<dbReference type="PROSITE" id="PS50222">
    <property type="entry name" value="EF_HAND_2"/>
    <property type="match status" value="1"/>
</dbReference>
<dbReference type="PROSITE" id="PS00018">
    <property type="entry name" value="EF_HAND_1"/>
    <property type="match status" value="2"/>
</dbReference>
<keyword evidence="7" id="KW-1185">Reference proteome</keyword>
<evidence type="ECO:0000256" key="3">
    <source>
        <dbReference type="SAM" id="MobiDB-lite"/>
    </source>
</evidence>
<dbReference type="PANTHER" id="PTHR10827">
    <property type="entry name" value="RETICULOCALBIN"/>
    <property type="match status" value="1"/>
</dbReference>
<evidence type="ECO:0000256" key="2">
    <source>
        <dbReference type="ARBA" id="ARBA00022737"/>
    </source>
</evidence>
<comment type="caution">
    <text evidence="6">The sequence shown here is derived from an EMBL/GenBank/DDBJ whole genome shotgun (WGS) entry which is preliminary data.</text>
</comment>
<reference evidence="6 7" key="1">
    <citation type="submission" date="2024-05" db="EMBL/GenBank/DDBJ databases">
        <authorList>
            <person name="Liu Q."/>
            <person name="Xin Y.-H."/>
        </authorList>
    </citation>
    <scope>NUCLEOTIDE SEQUENCE [LARGE SCALE GENOMIC DNA]</scope>
    <source>
        <strain evidence="6 7">CGMCC 1.10181</strain>
    </source>
</reference>
<evidence type="ECO:0000256" key="1">
    <source>
        <dbReference type="ARBA" id="ARBA00022723"/>
    </source>
</evidence>
<feature type="region of interest" description="Disordered" evidence="3">
    <location>
        <begin position="23"/>
        <end position="48"/>
    </location>
</feature>
<dbReference type="InterPro" id="IPR018247">
    <property type="entry name" value="EF_Hand_1_Ca_BS"/>
</dbReference>
<dbReference type="EMBL" id="JBDIME010000003">
    <property type="protein sequence ID" value="MEN2789196.1"/>
    <property type="molecule type" value="Genomic_DNA"/>
</dbReference>
<keyword evidence="4" id="KW-0732">Signal</keyword>
<feature type="signal peptide" evidence="4">
    <location>
        <begin position="1"/>
        <end position="21"/>
    </location>
</feature>
<dbReference type="InterPro" id="IPR011992">
    <property type="entry name" value="EF-hand-dom_pair"/>
</dbReference>
<feature type="region of interest" description="Disordered" evidence="3">
    <location>
        <begin position="76"/>
        <end position="99"/>
    </location>
</feature>